<dbReference type="AlphaFoldDB" id="F0ZKF6"/>
<evidence type="ECO:0000256" key="1">
    <source>
        <dbReference type="RuleBase" id="RU000487"/>
    </source>
</evidence>
<accession>F0ZKF6</accession>
<dbReference type="GeneID" id="10501153"/>
<proteinExistence type="inferred from homology"/>
<evidence type="ECO:0000313" key="3">
    <source>
        <dbReference type="Proteomes" id="UP000001064"/>
    </source>
</evidence>
<comment type="similarity">
    <text evidence="1">Belongs to the actin family.</text>
</comment>
<dbReference type="KEGG" id="dpp:DICPUDRAFT_78745"/>
<dbReference type="Gene3D" id="3.30.420.40">
    <property type="match status" value="2"/>
</dbReference>
<sequence>MSEKKPIVIDVGTYNFKVGFSGDKYTTFPSMYGEDKRKVIVGKKLFEDENEGGLSKEECDSIMVKSVLERGIVKNIEKFNKLLEYTFEDVLHVSPNEHKIFLTERPKNPKENREKIIESLFEKYGAPSIYIGNQQVLSLYASNLTNGIVIDSGEGITSCVPVFEGYSFPNAVENINVSGIDVSNIIAKELVKENPNHSSIFSSFYNNESTVTNMKIIKEIKEKLSFVPIDYHKEILELQQTENQHRQSFKLPDGKEIKLNNQILLSGDVLFNPNLVNPNENLSLVEATIQSINKCDEIIQNSLYNNIVIAGGSTLFNGFVSRLKEELLKTVPKNVKINLIAPLDRDYSSWIGGSILTSHSSMEKLYVTKNEYLENGPSIIHKKCL</sequence>
<dbReference type="InParanoid" id="F0ZKF6"/>
<dbReference type="SUPFAM" id="SSF53067">
    <property type="entry name" value="Actin-like ATPase domain"/>
    <property type="match status" value="2"/>
</dbReference>
<gene>
    <name evidence="2" type="ORF">DICPUDRAFT_78745</name>
</gene>
<dbReference type="FunFam" id="3.90.640.10:FF:000026">
    <property type="entry name" value="Actin-related protein 7"/>
    <property type="match status" value="1"/>
</dbReference>
<dbReference type="InterPro" id="IPR004000">
    <property type="entry name" value="Actin"/>
</dbReference>
<reference evidence="3" key="1">
    <citation type="journal article" date="2011" name="Genome Biol.">
        <title>Comparative genomics of the social amoebae Dictyostelium discoideum and Dictyostelium purpureum.</title>
        <authorList>
            <consortium name="US DOE Joint Genome Institute (JGI-PGF)"/>
            <person name="Sucgang R."/>
            <person name="Kuo A."/>
            <person name="Tian X."/>
            <person name="Salerno W."/>
            <person name="Parikh A."/>
            <person name="Feasley C.L."/>
            <person name="Dalin E."/>
            <person name="Tu H."/>
            <person name="Huang E."/>
            <person name="Barry K."/>
            <person name="Lindquist E."/>
            <person name="Shapiro H."/>
            <person name="Bruce D."/>
            <person name="Schmutz J."/>
            <person name="Salamov A."/>
            <person name="Fey P."/>
            <person name="Gaudet P."/>
            <person name="Anjard C."/>
            <person name="Babu M.M."/>
            <person name="Basu S."/>
            <person name="Bushmanova Y."/>
            <person name="van der Wel H."/>
            <person name="Katoh-Kurasawa M."/>
            <person name="Dinh C."/>
            <person name="Coutinho P.M."/>
            <person name="Saito T."/>
            <person name="Elias M."/>
            <person name="Schaap P."/>
            <person name="Kay R.R."/>
            <person name="Henrissat B."/>
            <person name="Eichinger L."/>
            <person name="Rivero F."/>
            <person name="Putnam N.H."/>
            <person name="West C.M."/>
            <person name="Loomis W.F."/>
            <person name="Chisholm R.L."/>
            <person name="Shaulsky G."/>
            <person name="Strassmann J.E."/>
            <person name="Queller D.C."/>
            <person name="Kuspa A."/>
            <person name="Grigoriev I.V."/>
        </authorList>
    </citation>
    <scope>NUCLEOTIDE SEQUENCE [LARGE SCALE GENOMIC DNA]</scope>
    <source>
        <strain evidence="3">QSDP1</strain>
    </source>
</reference>
<dbReference type="VEuPathDB" id="AmoebaDB:DICPUDRAFT_78745"/>
<dbReference type="SMART" id="SM00268">
    <property type="entry name" value="ACTIN"/>
    <property type="match status" value="1"/>
</dbReference>
<protein>
    <recommendedName>
        <fullName evidence="4">Actin</fullName>
    </recommendedName>
</protein>
<dbReference type="OrthoDB" id="6043244at2759"/>
<dbReference type="FunFam" id="3.30.420.40:FF:000050">
    <property type="entry name" value="Actin, alpha skeletal muscle"/>
    <property type="match status" value="1"/>
</dbReference>
<dbReference type="eggNOG" id="KOG0676">
    <property type="taxonomic scope" value="Eukaryota"/>
</dbReference>
<evidence type="ECO:0008006" key="4">
    <source>
        <dbReference type="Google" id="ProtNLM"/>
    </source>
</evidence>
<keyword evidence="3" id="KW-1185">Reference proteome</keyword>
<dbReference type="GO" id="GO:0015629">
    <property type="term" value="C:actin cytoskeleton"/>
    <property type="evidence" value="ECO:0000318"/>
    <property type="project" value="GO_Central"/>
</dbReference>
<dbReference type="PRINTS" id="PR00190">
    <property type="entry name" value="ACTIN"/>
</dbReference>
<organism evidence="2 3">
    <name type="scientific">Dictyostelium purpureum</name>
    <name type="common">Slime mold</name>
    <dbReference type="NCBI Taxonomy" id="5786"/>
    <lineage>
        <taxon>Eukaryota</taxon>
        <taxon>Amoebozoa</taxon>
        <taxon>Evosea</taxon>
        <taxon>Eumycetozoa</taxon>
        <taxon>Dictyostelia</taxon>
        <taxon>Dictyosteliales</taxon>
        <taxon>Dictyosteliaceae</taxon>
        <taxon>Dictyostelium</taxon>
    </lineage>
</organism>
<dbReference type="EMBL" id="GL871055">
    <property type="protein sequence ID" value="EGC35600.1"/>
    <property type="molecule type" value="Genomic_DNA"/>
</dbReference>
<evidence type="ECO:0000313" key="2">
    <source>
        <dbReference type="EMBL" id="EGC35600.1"/>
    </source>
</evidence>
<dbReference type="Gene3D" id="3.90.640.10">
    <property type="entry name" value="Actin, Chain A, domain 4"/>
    <property type="match status" value="1"/>
</dbReference>
<dbReference type="PANTHER" id="PTHR11937">
    <property type="entry name" value="ACTIN"/>
    <property type="match status" value="1"/>
</dbReference>
<dbReference type="RefSeq" id="XP_003287903.1">
    <property type="nucleotide sequence ID" value="XM_003287855.1"/>
</dbReference>
<dbReference type="InterPro" id="IPR043129">
    <property type="entry name" value="ATPase_NBD"/>
</dbReference>
<dbReference type="STRING" id="5786.F0ZKF6"/>
<dbReference type="OMA" id="INIICSK"/>
<name>F0ZKF6_DICPU</name>
<dbReference type="Proteomes" id="UP000001064">
    <property type="component" value="Unassembled WGS sequence"/>
</dbReference>
<dbReference type="Pfam" id="PF00022">
    <property type="entry name" value="Actin"/>
    <property type="match status" value="1"/>
</dbReference>